<dbReference type="STRING" id="69395.AQ619_03485"/>
<evidence type="ECO:0000256" key="2">
    <source>
        <dbReference type="ARBA" id="ARBA00023235"/>
    </source>
</evidence>
<dbReference type="Gene3D" id="3.10.290.10">
    <property type="entry name" value="RNA-binding S4 domain"/>
    <property type="match status" value="1"/>
</dbReference>
<dbReference type="NCBIfam" id="TIGR00093">
    <property type="entry name" value="pseudouridine synthase"/>
    <property type="match status" value="1"/>
</dbReference>
<dbReference type="GO" id="GO:0000455">
    <property type="term" value="P:enzyme-directed rRNA pseudouridine synthesis"/>
    <property type="evidence" value="ECO:0007669"/>
    <property type="project" value="UniProtKB-ARBA"/>
</dbReference>
<dbReference type="SMART" id="SM00363">
    <property type="entry name" value="S4"/>
    <property type="match status" value="1"/>
</dbReference>
<dbReference type="Gene3D" id="3.30.70.1560">
    <property type="entry name" value="Alpha-L RNA-binding motif"/>
    <property type="match status" value="1"/>
</dbReference>
<protein>
    <recommendedName>
        <fullName evidence="8">Dual-specificity RNA pseudouridine synthase RluF</fullName>
        <ecNumber evidence="7">5.4.99.21</ecNumber>
    </recommendedName>
    <alternativeName>
        <fullName evidence="10">23S rRNA pseudouridine(2604) synthase</fullName>
    </alternativeName>
    <alternativeName>
        <fullName evidence="3">RNA pseudouridylate synthase</fullName>
    </alternativeName>
    <alternativeName>
        <fullName evidence="4">RNA-uridine isomerase</fullName>
    </alternativeName>
    <alternativeName>
        <fullName evidence="12">Ribosomal large subunit pseudouridine synthase F</fullName>
    </alternativeName>
    <alternativeName>
        <fullName evidence="11">rRNA pseudouridylate synthase F</fullName>
    </alternativeName>
    <alternativeName>
        <fullName evidence="13">rRNA-uridine isomerase F</fullName>
    </alternativeName>
    <alternativeName>
        <fullName evidence="9">tRNA(Tyr) pseudouridine(35) synthase</fullName>
    </alternativeName>
</protein>
<dbReference type="Pfam" id="PF00849">
    <property type="entry name" value="PseudoU_synth_2"/>
    <property type="match status" value="1"/>
</dbReference>
<dbReference type="Proteomes" id="UP000056905">
    <property type="component" value="Chromosome"/>
</dbReference>
<dbReference type="Gene3D" id="3.30.70.580">
    <property type="entry name" value="Pseudouridine synthase I, catalytic domain, N-terminal subdomain"/>
    <property type="match status" value="1"/>
</dbReference>
<dbReference type="GO" id="GO:0160138">
    <property type="term" value="F:23S rRNA pseudouridine(2604) synthase activity"/>
    <property type="evidence" value="ECO:0007669"/>
    <property type="project" value="UniProtKB-EC"/>
</dbReference>
<accession>A0A0P0NXM2</accession>
<dbReference type="eggNOG" id="COG1187">
    <property type="taxonomic scope" value="Bacteria"/>
</dbReference>
<dbReference type="InterPro" id="IPR002942">
    <property type="entry name" value="S4_RNA-bd"/>
</dbReference>
<sequence>MAFTRTYDEEEPQRVNKWLAQAGVCSRREAEALIADGLVSIDGETVEDVGRKILPGQTLVLADRATDKLDSSLTIMIHKPVGIVSSQPDPGQIPAVRLLKRETLWAHEAIIPNFSNRLAPVGRLDMDSRGLLILSEDGVVAKAVIGPQSELEKEYRVAIMGEITEEKLELMRFGLELDGRELRPAHVEVISDQRLRVILQEGRNRQIRRMCELLEWKVVDLFRVRVGSLTLGDMPEGYWRPLTAEERAGLIAG</sequence>
<comment type="catalytic activity">
    <reaction evidence="5">
        <text>uridine(35) in tRNA(Tyr) = pseudouridine(35) in tRNA(Tyr)</text>
        <dbReference type="Rhea" id="RHEA:60556"/>
        <dbReference type="Rhea" id="RHEA-COMP:15607"/>
        <dbReference type="Rhea" id="RHEA-COMP:15608"/>
        <dbReference type="ChEBI" id="CHEBI:65314"/>
        <dbReference type="ChEBI" id="CHEBI:65315"/>
    </reaction>
</comment>
<dbReference type="EC" id="5.4.99.21" evidence="7"/>
<dbReference type="OrthoDB" id="9807213at2"/>
<evidence type="ECO:0000256" key="4">
    <source>
        <dbReference type="ARBA" id="ARBA00033164"/>
    </source>
</evidence>
<evidence type="ECO:0000256" key="6">
    <source>
        <dbReference type="ARBA" id="ARBA00036535"/>
    </source>
</evidence>
<dbReference type="InterPro" id="IPR020094">
    <property type="entry name" value="TruA/RsuA/RluB/E/F_N"/>
</dbReference>
<organism evidence="16 17">
    <name type="scientific">Caulobacter henricii</name>
    <dbReference type="NCBI Taxonomy" id="69395"/>
    <lineage>
        <taxon>Bacteria</taxon>
        <taxon>Pseudomonadati</taxon>
        <taxon>Pseudomonadota</taxon>
        <taxon>Alphaproteobacteria</taxon>
        <taxon>Caulobacterales</taxon>
        <taxon>Caulobacteraceae</taxon>
        <taxon>Caulobacter</taxon>
    </lineage>
</organism>
<evidence type="ECO:0000256" key="13">
    <source>
        <dbReference type="ARBA" id="ARBA00043147"/>
    </source>
</evidence>
<evidence type="ECO:0000256" key="10">
    <source>
        <dbReference type="ARBA" id="ARBA00041697"/>
    </source>
</evidence>
<dbReference type="InterPro" id="IPR006145">
    <property type="entry name" value="PsdUridine_synth_RsuA/RluA"/>
</dbReference>
<proteinExistence type="predicted"/>
<dbReference type="Pfam" id="PF01479">
    <property type="entry name" value="S4"/>
    <property type="match status" value="1"/>
</dbReference>
<feature type="domain" description="RNA-binding S4" evidence="15">
    <location>
        <begin position="13"/>
        <end position="70"/>
    </location>
</feature>
<gene>
    <name evidence="16" type="ORF">AQ619_03485</name>
</gene>
<evidence type="ECO:0000256" key="8">
    <source>
        <dbReference type="ARBA" id="ARBA00039989"/>
    </source>
</evidence>
<dbReference type="PANTHER" id="PTHR47683:SF2">
    <property type="entry name" value="RNA-BINDING S4 DOMAIN-CONTAINING PROTEIN"/>
    <property type="match status" value="1"/>
</dbReference>
<dbReference type="InterPro" id="IPR042092">
    <property type="entry name" value="PsdUridine_s_RsuA/RluB/E/F_cat"/>
</dbReference>
<dbReference type="CDD" id="cd00165">
    <property type="entry name" value="S4"/>
    <property type="match status" value="1"/>
</dbReference>
<evidence type="ECO:0000256" key="1">
    <source>
        <dbReference type="ARBA" id="ARBA00000073"/>
    </source>
</evidence>
<evidence type="ECO:0000313" key="17">
    <source>
        <dbReference type="Proteomes" id="UP000056905"/>
    </source>
</evidence>
<dbReference type="InterPro" id="IPR020103">
    <property type="entry name" value="PsdUridine_synth_cat_dom_sf"/>
</dbReference>
<evidence type="ECO:0000256" key="7">
    <source>
        <dbReference type="ARBA" id="ARBA00038922"/>
    </source>
</evidence>
<dbReference type="PROSITE" id="PS50889">
    <property type="entry name" value="S4"/>
    <property type="match status" value="1"/>
</dbReference>
<dbReference type="InterPro" id="IPR000748">
    <property type="entry name" value="PsdUridine_synth_RsuA/RluB/E/F"/>
</dbReference>
<evidence type="ECO:0000313" key="16">
    <source>
        <dbReference type="EMBL" id="ALL12492.1"/>
    </source>
</evidence>
<evidence type="ECO:0000256" key="3">
    <source>
        <dbReference type="ARBA" id="ARBA00031870"/>
    </source>
</evidence>
<evidence type="ECO:0000256" key="12">
    <source>
        <dbReference type="ARBA" id="ARBA00042890"/>
    </source>
</evidence>
<dbReference type="KEGG" id="chq:AQ619_03485"/>
<comment type="catalytic activity">
    <reaction evidence="6">
        <text>uridine(2604) in 23S rRNA = pseudouridine(2604) in 23S rRNA</text>
        <dbReference type="Rhea" id="RHEA:38875"/>
        <dbReference type="Rhea" id="RHEA-COMP:10093"/>
        <dbReference type="Rhea" id="RHEA-COMP:10094"/>
        <dbReference type="ChEBI" id="CHEBI:65314"/>
        <dbReference type="ChEBI" id="CHEBI:65315"/>
        <dbReference type="EC" id="5.4.99.21"/>
    </reaction>
</comment>
<dbReference type="EMBL" id="CP013002">
    <property type="protein sequence ID" value="ALL12492.1"/>
    <property type="molecule type" value="Genomic_DNA"/>
</dbReference>
<keyword evidence="17" id="KW-1185">Reference proteome</keyword>
<dbReference type="GO" id="GO:0003723">
    <property type="term" value="F:RNA binding"/>
    <property type="evidence" value="ECO:0007669"/>
    <property type="project" value="UniProtKB-KW"/>
</dbReference>
<dbReference type="RefSeq" id="WP_062144310.1">
    <property type="nucleotide sequence ID" value="NZ_CP013002.1"/>
</dbReference>
<comment type="catalytic activity">
    <reaction evidence="1">
        <text>a uridine in RNA = a pseudouridine in RNA</text>
        <dbReference type="Rhea" id="RHEA:48348"/>
        <dbReference type="Rhea" id="RHEA-COMP:12068"/>
        <dbReference type="Rhea" id="RHEA-COMP:12069"/>
        <dbReference type="ChEBI" id="CHEBI:65314"/>
        <dbReference type="ChEBI" id="CHEBI:65315"/>
    </reaction>
</comment>
<dbReference type="InterPro" id="IPR050343">
    <property type="entry name" value="RsuA_PseudoU_synthase"/>
</dbReference>
<keyword evidence="2" id="KW-0413">Isomerase</keyword>
<evidence type="ECO:0000256" key="11">
    <source>
        <dbReference type="ARBA" id="ARBA00042843"/>
    </source>
</evidence>
<name>A0A0P0NXM2_9CAUL</name>
<evidence type="ECO:0000259" key="15">
    <source>
        <dbReference type="SMART" id="SM00363"/>
    </source>
</evidence>
<evidence type="ECO:0000256" key="5">
    <source>
        <dbReference type="ARBA" id="ARBA00036390"/>
    </source>
</evidence>
<keyword evidence="14" id="KW-0694">RNA-binding</keyword>
<reference evidence="16 17" key="1">
    <citation type="submission" date="2015-10" db="EMBL/GenBank/DDBJ databases">
        <title>Conservation of the essential genome among Caulobacter and Brevundimonas species.</title>
        <authorList>
            <person name="Scott D."/>
            <person name="Ely B."/>
        </authorList>
    </citation>
    <scope>NUCLEOTIDE SEQUENCE [LARGE SCALE GENOMIC DNA]</scope>
    <source>
        <strain evidence="16 17">CB4</strain>
    </source>
</reference>
<evidence type="ECO:0000256" key="14">
    <source>
        <dbReference type="PROSITE-ProRule" id="PRU00182"/>
    </source>
</evidence>
<dbReference type="SUPFAM" id="SSF55120">
    <property type="entry name" value="Pseudouridine synthase"/>
    <property type="match status" value="1"/>
</dbReference>
<dbReference type="AlphaFoldDB" id="A0A0P0NXM2"/>
<evidence type="ECO:0000256" key="9">
    <source>
        <dbReference type="ARBA" id="ARBA00041420"/>
    </source>
</evidence>
<dbReference type="PANTHER" id="PTHR47683">
    <property type="entry name" value="PSEUDOURIDINE SYNTHASE FAMILY PROTEIN-RELATED"/>
    <property type="match status" value="1"/>
</dbReference>
<dbReference type="SUPFAM" id="SSF55174">
    <property type="entry name" value="Alpha-L RNA-binding motif"/>
    <property type="match status" value="1"/>
</dbReference>
<dbReference type="InterPro" id="IPR036986">
    <property type="entry name" value="S4_RNA-bd_sf"/>
</dbReference>